<feature type="compositionally biased region" description="Acidic residues" evidence="1">
    <location>
        <begin position="1371"/>
        <end position="1410"/>
    </location>
</feature>
<feature type="compositionally biased region" description="Low complexity" evidence="1">
    <location>
        <begin position="526"/>
        <end position="540"/>
    </location>
</feature>
<feature type="region of interest" description="Disordered" evidence="1">
    <location>
        <begin position="685"/>
        <end position="810"/>
    </location>
</feature>
<feature type="compositionally biased region" description="Low complexity" evidence="1">
    <location>
        <begin position="927"/>
        <end position="943"/>
    </location>
</feature>
<feature type="region of interest" description="Disordered" evidence="1">
    <location>
        <begin position="1088"/>
        <end position="1126"/>
    </location>
</feature>
<sequence>MHSLFSSSKKKKRVSAAVTVTSTKASPTEVEPYKSSRSNSSSSRSHDKHSFSAGDDGVATLVVHHSPNPPTRTRHGSASAGDLVSDASPPAPQPPSTKHRSHRNGASSSTNSHHHHHQHPPTERQPSVREKAGEYAMPPLLPSTTAPPALSSHRDSRSVSSVKDATSTHSARARGQLAAEPLAVAALSSPRDADKGMVQLPAVDSLHPLRVRRHSSGSLTHPPGNQKCSSPVSRSVTASCSPATLQPVLPSPSAKQPTVSQLVPSDIHATRASSVHSLAPLPGSSSQTPHKGFPDRTAVPSPPGSATAGAPKDPPSSRSRPRAATVASPASTTPSAPPPPLPPPTPAATAPAAPASAATSAVAAAVAQDTPSPAFTAMETVPKRRGSSFRVLKRRKNSADVSDSATSATASPDTNDNGLSNGTTVAAAMAAGGGDGGGGANTGDASPTDRHASSERARSSGGAQGKRREPVAGFAESVESSPHLPKNAPSGVVHAVPTPPPMSSDNLNALRGAAGTAQKRTRRANSIHSNHSTSSNYSTYSTADDTASLDNIVSVRRSWRAGVRLTTPRTGSRAANNSSLSLDDVPRPLTRHASTLSTEQQEALRRTPSFLSRTHTPPPLSLKESVEMHRGRRVQQMRCITPDAQGLPSALLSASERSLSTSSAMLLSDMLPSSSEDGRAAVLLSTRSSDHGTAASGRDKDGGGSRCASDSPSTTSSANASPRGPAAPNSRRGSRHTVRAAEWRANGAKPLQDSSGVSDVPRPPTSEALKASPAQPRIPSPPLPRHRLTPEVRPHAFSPPRLSTSPEPVVKTFPASVPAALRTAAAAPAGSTTPVPPASQELQKMPSPSMSLFLDDASSFDFYGSYMLSAPDFSAKPPPRRFSTSPAPAGENPKTTAIDDDARSEQLTPPRRQKPQTPHGAHVSPTTDAPPDTGAADAAGAARAAKKRADVSISVSGSIAHIIADLPDVATASEEATTTPASTQKTEPLASPATPRLIIVPPASARTVQPASRQRVVNACVDDDEDGFFQMAPTIHVTSSASLDPPGTVHGRTSLPSAALSTNGYDYFTSSPKGTKSSASFSEAAAAPAQAAAPARSQIDLYSDDDDDNDGEDGEDGEGYDDTLLEGFRPAGFDARRGTRRGSSIVFYLDKEDSLSSLDLVVKVAGDARGTGALPSPLIGHKPLPPNPQLQSEYSMLKLGAAVAPDGAGGGGGGARPRVTLDPYVPEDAQPPAEQSPSVPSSVRPTSRTNKSLVSSSNLDPYGFAMDSVSLVLQPASNMRGSRVLPSAPAGPGGASGKAVTEGPSSIFLGTTARFAPDQSKMHRPLANTFGYTAAQRRARAAAMAAGVSAEEWAHAAGVDEDAVDNEDGLYGEVYTDENGDEWYWEEVEDEEDEEVEYDEEEEEEEEDAAEAARDLDKSGTPSSTRTSAATAAAR</sequence>
<proteinExistence type="predicted"/>
<reference evidence="2 3" key="1">
    <citation type="journal article" date="2021" name="MBio">
        <title>A New Model Trypanosomatid, Novymonas esmeraldas: Genomic Perception of Its 'Candidatus Pandoraea novymonadis' Endosymbiont.</title>
        <authorList>
            <person name="Zakharova A."/>
            <person name="Saura A."/>
            <person name="Butenko A."/>
            <person name="Podesvova L."/>
            <person name="Warmusova S."/>
            <person name="Kostygov A.Y."/>
            <person name="Nenarokova A."/>
            <person name="Lukes J."/>
            <person name="Opperdoes F.R."/>
            <person name="Yurchenko V."/>
        </authorList>
    </citation>
    <scope>NUCLEOTIDE SEQUENCE [LARGE SCALE GENOMIC DNA]</scope>
    <source>
        <strain evidence="2 3">E262AT.01</strain>
    </source>
</reference>
<feature type="compositionally biased region" description="Polar residues" evidence="1">
    <location>
        <begin position="226"/>
        <end position="244"/>
    </location>
</feature>
<feature type="compositionally biased region" description="Basic and acidic residues" evidence="1">
    <location>
        <begin position="447"/>
        <end position="458"/>
    </location>
</feature>
<keyword evidence="3" id="KW-1185">Reference proteome</keyword>
<feature type="compositionally biased region" description="Low complexity" evidence="1">
    <location>
        <begin position="347"/>
        <end position="367"/>
    </location>
</feature>
<feature type="compositionally biased region" description="Low complexity" evidence="1">
    <location>
        <begin position="1423"/>
        <end position="1435"/>
    </location>
</feature>
<feature type="compositionally biased region" description="Basic and acidic residues" evidence="1">
    <location>
        <begin position="120"/>
        <end position="133"/>
    </location>
</feature>
<feature type="region of interest" description="Disordered" evidence="1">
    <location>
        <begin position="824"/>
        <end position="853"/>
    </location>
</feature>
<feature type="compositionally biased region" description="Polar residues" evidence="1">
    <location>
        <begin position="567"/>
        <end position="581"/>
    </location>
</feature>
<feature type="region of interest" description="Disordered" evidence="1">
    <location>
        <begin position="1205"/>
        <end position="1257"/>
    </location>
</feature>
<organism evidence="2 3">
    <name type="scientific">Novymonas esmeraldas</name>
    <dbReference type="NCBI Taxonomy" id="1808958"/>
    <lineage>
        <taxon>Eukaryota</taxon>
        <taxon>Discoba</taxon>
        <taxon>Euglenozoa</taxon>
        <taxon>Kinetoplastea</taxon>
        <taxon>Metakinetoplastina</taxon>
        <taxon>Trypanosomatida</taxon>
        <taxon>Trypanosomatidae</taxon>
        <taxon>Novymonas</taxon>
    </lineage>
</organism>
<evidence type="ECO:0000313" key="2">
    <source>
        <dbReference type="EMBL" id="KAK7198766.1"/>
    </source>
</evidence>
<evidence type="ECO:0000313" key="3">
    <source>
        <dbReference type="Proteomes" id="UP001430356"/>
    </source>
</evidence>
<dbReference type="Proteomes" id="UP001430356">
    <property type="component" value="Unassembled WGS sequence"/>
</dbReference>
<feature type="compositionally biased region" description="Low complexity" evidence="1">
    <location>
        <begin position="399"/>
        <end position="430"/>
    </location>
</feature>
<comment type="caution">
    <text evidence="2">The sequence shown here is derived from an EMBL/GenBank/DDBJ whole genome shotgun (WGS) entry which is preliminary data.</text>
</comment>
<feature type="compositionally biased region" description="Low complexity" evidence="1">
    <location>
        <begin position="706"/>
        <end position="723"/>
    </location>
</feature>
<name>A0AAW0EYY2_9TRYP</name>
<evidence type="ECO:0008006" key="4">
    <source>
        <dbReference type="Google" id="ProtNLM"/>
    </source>
</evidence>
<feature type="compositionally biased region" description="Low complexity" evidence="1">
    <location>
        <begin position="1236"/>
        <end position="1249"/>
    </location>
</feature>
<feature type="compositionally biased region" description="Low complexity" evidence="1">
    <location>
        <begin position="142"/>
        <end position="151"/>
    </location>
</feature>
<feature type="compositionally biased region" description="Basic residues" evidence="1">
    <location>
        <begin position="383"/>
        <end position="396"/>
    </location>
</feature>
<feature type="compositionally biased region" description="Acidic residues" evidence="1">
    <location>
        <begin position="1102"/>
        <end position="1124"/>
    </location>
</feature>
<feature type="compositionally biased region" description="Low complexity" evidence="1">
    <location>
        <begin position="304"/>
        <end position="334"/>
    </location>
</feature>
<feature type="region of interest" description="Disordered" evidence="1">
    <location>
        <begin position="870"/>
        <end position="947"/>
    </location>
</feature>
<gene>
    <name evidence="2" type="ORF">NESM_000841600</name>
</gene>
<feature type="region of interest" description="Disordered" evidence="1">
    <location>
        <begin position="567"/>
        <end position="621"/>
    </location>
</feature>
<feature type="compositionally biased region" description="Polar residues" evidence="1">
    <location>
        <begin position="840"/>
        <end position="850"/>
    </location>
</feature>
<feature type="region of interest" description="Disordered" evidence="1">
    <location>
        <begin position="1"/>
        <end position="540"/>
    </location>
</feature>
<evidence type="ECO:0000256" key="1">
    <source>
        <dbReference type="SAM" id="MobiDB-lite"/>
    </source>
</evidence>
<feature type="compositionally biased region" description="Gly residues" evidence="1">
    <location>
        <begin position="431"/>
        <end position="441"/>
    </location>
</feature>
<feature type="region of interest" description="Disordered" evidence="1">
    <location>
        <begin position="971"/>
        <end position="993"/>
    </location>
</feature>
<feature type="region of interest" description="Disordered" evidence="1">
    <location>
        <begin position="1371"/>
        <end position="1435"/>
    </location>
</feature>
<protein>
    <recommendedName>
        <fullName evidence="4">Proteophosphoglycan ppg4</fullName>
    </recommendedName>
</protein>
<feature type="compositionally biased region" description="Polar residues" evidence="1">
    <location>
        <begin position="253"/>
        <end position="263"/>
    </location>
</feature>
<feature type="compositionally biased region" description="Low complexity" evidence="1">
    <location>
        <begin position="824"/>
        <end position="833"/>
    </location>
</feature>
<feature type="compositionally biased region" description="Low complexity" evidence="1">
    <location>
        <begin position="971"/>
        <end position="983"/>
    </location>
</feature>
<feature type="compositionally biased region" description="Low complexity" evidence="1">
    <location>
        <begin position="1088"/>
        <end position="1097"/>
    </location>
</feature>
<feature type="compositionally biased region" description="Polar residues" evidence="1">
    <location>
        <begin position="592"/>
        <end position="601"/>
    </location>
</feature>
<feature type="compositionally biased region" description="Pro residues" evidence="1">
    <location>
        <begin position="335"/>
        <end position="346"/>
    </location>
</feature>
<dbReference type="EMBL" id="JAECZO010000173">
    <property type="protein sequence ID" value="KAK7198766.1"/>
    <property type="molecule type" value="Genomic_DNA"/>
</dbReference>
<accession>A0AAW0EYY2</accession>